<evidence type="ECO:0000313" key="2">
    <source>
        <dbReference type="EMBL" id="KAL0434272.1"/>
    </source>
</evidence>
<dbReference type="AlphaFoldDB" id="A0AAW2VXY8"/>
<feature type="domain" description="Retrotransposon gag" evidence="1">
    <location>
        <begin position="2"/>
        <end position="66"/>
    </location>
</feature>
<accession>A0AAW2VXY8</accession>
<organism evidence="2">
    <name type="scientific">Sesamum latifolium</name>
    <dbReference type="NCBI Taxonomy" id="2727402"/>
    <lineage>
        <taxon>Eukaryota</taxon>
        <taxon>Viridiplantae</taxon>
        <taxon>Streptophyta</taxon>
        <taxon>Embryophyta</taxon>
        <taxon>Tracheophyta</taxon>
        <taxon>Spermatophyta</taxon>
        <taxon>Magnoliopsida</taxon>
        <taxon>eudicotyledons</taxon>
        <taxon>Gunneridae</taxon>
        <taxon>Pentapetalae</taxon>
        <taxon>asterids</taxon>
        <taxon>lamiids</taxon>
        <taxon>Lamiales</taxon>
        <taxon>Pedaliaceae</taxon>
        <taxon>Sesamum</taxon>
    </lineage>
</organism>
<reference evidence="2" key="2">
    <citation type="journal article" date="2024" name="Plant">
        <title>Genomic evolution and insights into agronomic trait innovations of Sesamum species.</title>
        <authorList>
            <person name="Miao H."/>
            <person name="Wang L."/>
            <person name="Qu L."/>
            <person name="Liu H."/>
            <person name="Sun Y."/>
            <person name="Le M."/>
            <person name="Wang Q."/>
            <person name="Wei S."/>
            <person name="Zheng Y."/>
            <person name="Lin W."/>
            <person name="Duan Y."/>
            <person name="Cao H."/>
            <person name="Xiong S."/>
            <person name="Wang X."/>
            <person name="Wei L."/>
            <person name="Li C."/>
            <person name="Ma Q."/>
            <person name="Ju M."/>
            <person name="Zhao R."/>
            <person name="Li G."/>
            <person name="Mu C."/>
            <person name="Tian Q."/>
            <person name="Mei H."/>
            <person name="Zhang T."/>
            <person name="Gao T."/>
            <person name="Zhang H."/>
        </authorList>
    </citation>
    <scope>NUCLEOTIDE SEQUENCE</scope>
    <source>
        <strain evidence="2">KEN1</strain>
    </source>
</reference>
<reference evidence="2" key="1">
    <citation type="submission" date="2020-06" db="EMBL/GenBank/DDBJ databases">
        <authorList>
            <person name="Li T."/>
            <person name="Hu X."/>
            <person name="Zhang T."/>
            <person name="Song X."/>
            <person name="Zhang H."/>
            <person name="Dai N."/>
            <person name="Sheng W."/>
            <person name="Hou X."/>
            <person name="Wei L."/>
        </authorList>
    </citation>
    <scope>NUCLEOTIDE SEQUENCE</scope>
    <source>
        <strain evidence="2">KEN1</strain>
        <tissue evidence="2">Leaf</tissue>
    </source>
</reference>
<name>A0AAW2VXY8_9LAMI</name>
<gene>
    <name evidence="2" type="ORF">Slati_2761500</name>
</gene>
<dbReference type="Pfam" id="PF03732">
    <property type="entry name" value="Retrotrans_gag"/>
    <property type="match status" value="1"/>
</dbReference>
<protein>
    <recommendedName>
        <fullName evidence="1">Retrotransposon gag domain-containing protein</fullName>
    </recommendedName>
</protein>
<proteinExistence type="predicted"/>
<comment type="caution">
    <text evidence="2">The sequence shown here is derived from an EMBL/GenBank/DDBJ whole genome shotgun (WGS) entry which is preliminary data.</text>
</comment>
<dbReference type="PANTHER" id="PTHR33223">
    <property type="entry name" value="CCHC-TYPE DOMAIN-CONTAINING PROTEIN"/>
    <property type="match status" value="1"/>
</dbReference>
<dbReference type="InterPro" id="IPR005162">
    <property type="entry name" value="Retrotrans_gag_dom"/>
</dbReference>
<sequence>MSQAFLAKYFSPSKTAKLCMKIQFFTQNEGKSYIGTWERYKDLLRACSHHGLQKWLTVHTFYNGLTYNTRSTVDAAAGGFLMNKSVQEGYNLLKEMALHHHQWSNKRANPAKTPEKYEVDAFTMLNIKMDALASNF</sequence>
<dbReference type="EMBL" id="JACGWN010000009">
    <property type="protein sequence ID" value="KAL0434272.1"/>
    <property type="molecule type" value="Genomic_DNA"/>
</dbReference>
<dbReference type="PANTHER" id="PTHR33223:SF11">
    <property type="entry name" value="ELEMENT PROTEIN, PUTATIVE-RELATED"/>
    <property type="match status" value="1"/>
</dbReference>
<evidence type="ECO:0000259" key="1">
    <source>
        <dbReference type="Pfam" id="PF03732"/>
    </source>
</evidence>